<dbReference type="Proteomes" id="UP000058074">
    <property type="component" value="Chromosome"/>
</dbReference>
<reference evidence="3 4" key="1">
    <citation type="journal article" date="2015" name="Genome Announc.">
        <title>Complete Genome Sequence of Polypropylene Glycol- and Polyethylene Glycol-Degrading Sphingopyxis macrogoltabida Strain EY-1.</title>
        <authorList>
            <person name="Ohtsubo Y."/>
            <person name="Nagata Y."/>
            <person name="Numata M."/>
            <person name="Tsuchikane K."/>
            <person name="Hosoyama A."/>
            <person name="Yamazoe A."/>
            <person name="Tsuda M."/>
            <person name="Fujita N."/>
            <person name="Kawai F."/>
        </authorList>
    </citation>
    <scope>NUCLEOTIDE SEQUENCE [LARGE SCALE GENOMIC DNA]</scope>
    <source>
        <strain evidence="3 4">EY-1</strain>
    </source>
</reference>
<proteinExistence type="predicted"/>
<dbReference type="Pfam" id="PF07859">
    <property type="entry name" value="Abhydrolase_3"/>
    <property type="match status" value="1"/>
</dbReference>
<dbReference type="SUPFAM" id="SSF53474">
    <property type="entry name" value="alpha/beta-Hydrolases"/>
    <property type="match status" value="1"/>
</dbReference>
<dbReference type="GO" id="GO:0016787">
    <property type="term" value="F:hydrolase activity"/>
    <property type="evidence" value="ECO:0007669"/>
    <property type="project" value="UniProtKB-KW"/>
</dbReference>
<dbReference type="RefSeq" id="WP_058814412.1">
    <property type="nucleotide sequence ID" value="NZ_CP012700.1"/>
</dbReference>
<evidence type="ECO:0000313" key="3">
    <source>
        <dbReference type="EMBL" id="ALH79282.1"/>
    </source>
</evidence>
<dbReference type="InterPro" id="IPR050300">
    <property type="entry name" value="GDXG_lipolytic_enzyme"/>
</dbReference>
<protein>
    <recommendedName>
        <fullName evidence="2">Alpha/beta hydrolase fold-3 domain-containing protein</fullName>
    </recommendedName>
</protein>
<evidence type="ECO:0000259" key="2">
    <source>
        <dbReference type="Pfam" id="PF07859"/>
    </source>
</evidence>
<dbReference type="AlphaFoldDB" id="A0A0N9U8H6"/>
<name>A0A0N9U8H6_SPHMC</name>
<dbReference type="PATRIC" id="fig|33050.5.peg.522"/>
<dbReference type="EMBL" id="CP012700">
    <property type="protein sequence ID" value="ALH79282.1"/>
    <property type="molecule type" value="Genomic_DNA"/>
</dbReference>
<dbReference type="PANTHER" id="PTHR48081">
    <property type="entry name" value="AB HYDROLASE SUPERFAMILY PROTEIN C4A8.06C"/>
    <property type="match status" value="1"/>
</dbReference>
<dbReference type="Gene3D" id="3.40.50.1820">
    <property type="entry name" value="alpha/beta hydrolase"/>
    <property type="match status" value="1"/>
</dbReference>
<keyword evidence="1" id="KW-0378">Hydrolase</keyword>
<dbReference type="OrthoDB" id="9806180at2"/>
<gene>
    <name evidence="3" type="ORF">AN936_02500</name>
</gene>
<sequence length="313" mass="33390">MALDPVLQQLVDQLPSVPPGPVDYPTLRAQAAAMIPMIVGPGGRIDVASIEDRQIETRDAKVPLRIYRPSTEPTGTLHYIHGGGWAIGDLDTVDHTIRRLCRDLSMVVVASSYRLAPEHPFPAGFDDSLAAARWIAANRSSLGGDSLPAIIGGDSAGGNLAAAICIAMRDEPQEGRPFDAQLLLYPAVDLDAGENDYPSRVRDADPTLRRASLTVCVADYAQGADTADPRLSPLKADDLSRLPRALTVVLSVDPLRDEAVAYAGRLRDAGVRSELLEFDHLTHGFVHFAGIIPAAAEATDEVVARLQALLANG</sequence>
<dbReference type="InterPro" id="IPR029058">
    <property type="entry name" value="AB_hydrolase_fold"/>
</dbReference>
<dbReference type="InterPro" id="IPR013094">
    <property type="entry name" value="AB_hydrolase_3"/>
</dbReference>
<accession>A0A0N9U8H6</accession>
<dbReference type="PANTHER" id="PTHR48081:SF8">
    <property type="entry name" value="ALPHA_BETA HYDROLASE FOLD-3 DOMAIN-CONTAINING PROTEIN-RELATED"/>
    <property type="match status" value="1"/>
</dbReference>
<dbReference type="KEGG" id="smag:AN936_02500"/>
<feature type="domain" description="Alpha/beta hydrolase fold-3" evidence="2">
    <location>
        <begin position="79"/>
        <end position="286"/>
    </location>
</feature>
<evidence type="ECO:0000256" key="1">
    <source>
        <dbReference type="ARBA" id="ARBA00022801"/>
    </source>
</evidence>
<organism evidence="3 4">
    <name type="scientific">Sphingopyxis macrogoltabida</name>
    <name type="common">Sphingomonas macrogoltabidus</name>
    <dbReference type="NCBI Taxonomy" id="33050"/>
    <lineage>
        <taxon>Bacteria</taxon>
        <taxon>Pseudomonadati</taxon>
        <taxon>Pseudomonadota</taxon>
        <taxon>Alphaproteobacteria</taxon>
        <taxon>Sphingomonadales</taxon>
        <taxon>Sphingomonadaceae</taxon>
        <taxon>Sphingopyxis</taxon>
    </lineage>
</organism>
<evidence type="ECO:0000313" key="4">
    <source>
        <dbReference type="Proteomes" id="UP000058074"/>
    </source>
</evidence>